<dbReference type="AlphaFoldDB" id="A0A0P7Y5X7"/>
<accession>A0A0P7Y5X7</accession>
<dbReference type="Proteomes" id="UP000050497">
    <property type="component" value="Unassembled WGS sequence"/>
</dbReference>
<gene>
    <name evidence="1" type="ORF">HLUCCO17_13910</name>
</gene>
<evidence type="ECO:0000313" key="1">
    <source>
        <dbReference type="EMBL" id="KPQ09625.1"/>
    </source>
</evidence>
<sequence>MSGAGEKKIEILDAFLGEIMRHGLDQGEMLPEGDGNTG</sequence>
<reference evidence="1 2" key="1">
    <citation type="submission" date="2015-09" db="EMBL/GenBank/DDBJ databases">
        <title>Identification and resolution of microdiversity through metagenomic sequencing of parallel consortia.</title>
        <authorList>
            <person name="Nelson W.C."/>
            <person name="Romine M.F."/>
            <person name="Lindemann S.R."/>
        </authorList>
    </citation>
    <scope>NUCLEOTIDE SEQUENCE [LARGE SCALE GENOMIC DNA]</scope>
    <source>
        <strain evidence="1">HL-109</strain>
    </source>
</reference>
<dbReference type="EMBL" id="LJSX01000024">
    <property type="protein sequence ID" value="KPQ09625.1"/>
    <property type="molecule type" value="Genomic_DNA"/>
</dbReference>
<name>A0A0P7Y5X7_9HYPH</name>
<comment type="caution">
    <text evidence="1">The sequence shown here is derived from an EMBL/GenBank/DDBJ whole genome shotgun (WGS) entry which is preliminary data.</text>
</comment>
<organism evidence="1 2">
    <name type="scientific">Saliniramus fredricksonii</name>
    <dbReference type="NCBI Taxonomy" id="1653334"/>
    <lineage>
        <taxon>Bacteria</taxon>
        <taxon>Pseudomonadati</taxon>
        <taxon>Pseudomonadota</taxon>
        <taxon>Alphaproteobacteria</taxon>
        <taxon>Hyphomicrobiales</taxon>
        <taxon>Salinarimonadaceae</taxon>
        <taxon>Saliniramus</taxon>
    </lineage>
</organism>
<evidence type="ECO:0000313" key="2">
    <source>
        <dbReference type="Proteomes" id="UP000050497"/>
    </source>
</evidence>
<proteinExistence type="predicted"/>
<protein>
    <submittedName>
        <fullName evidence="1">Uncharacterized protein</fullName>
    </submittedName>
</protein>